<evidence type="ECO:0000256" key="7">
    <source>
        <dbReference type="RuleBase" id="RU004417"/>
    </source>
</evidence>
<dbReference type="PANTHER" id="PTHR43571">
    <property type="entry name" value="NADP-SPECIFIC GLUTAMATE DEHYDROGENASE 1-RELATED"/>
    <property type="match status" value="1"/>
</dbReference>
<comment type="function">
    <text evidence="1">Catalyzes the reversible oxidative deamination of glutamate to alpha-ketoglutarate and ammonia.</text>
</comment>
<keyword evidence="4 6" id="KW-0560">Oxidoreductase</keyword>
<gene>
    <name evidence="9" type="primary">gdhA</name>
    <name evidence="9" type="ORF">M8T91_01175</name>
</gene>
<dbReference type="Pfam" id="PF00208">
    <property type="entry name" value="ELFV_dehydrog"/>
    <property type="match status" value="1"/>
</dbReference>
<evidence type="ECO:0000259" key="8">
    <source>
        <dbReference type="SMART" id="SM00839"/>
    </source>
</evidence>
<organism evidence="9 10">
    <name type="scientific">Microbulbifer spongiae</name>
    <dbReference type="NCBI Taxonomy" id="2944933"/>
    <lineage>
        <taxon>Bacteria</taxon>
        <taxon>Pseudomonadati</taxon>
        <taxon>Pseudomonadota</taxon>
        <taxon>Gammaproteobacteria</taxon>
        <taxon>Cellvibrionales</taxon>
        <taxon>Microbulbiferaceae</taxon>
        <taxon>Microbulbifer</taxon>
    </lineage>
</organism>
<dbReference type="Gene3D" id="1.10.285.10">
    <property type="entry name" value="Glutamate Dehydrogenase, chain A, domain 3"/>
    <property type="match status" value="2"/>
</dbReference>
<dbReference type="GO" id="GO:0004354">
    <property type="term" value="F:glutamate dehydrogenase (NADP+) activity"/>
    <property type="evidence" value="ECO:0007669"/>
    <property type="project" value="UniProtKB-EC"/>
</dbReference>
<dbReference type="PANTHER" id="PTHR43571:SF1">
    <property type="entry name" value="NADP-SPECIFIC GLUTAMATE DEHYDROGENASE 1-RELATED"/>
    <property type="match status" value="1"/>
</dbReference>
<comment type="similarity">
    <text evidence="2 6 7">Belongs to the Glu/Leu/Phe/Val dehydrogenases family.</text>
</comment>
<evidence type="ECO:0000256" key="1">
    <source>
        <dbReference type="ARBA" id="ARBA00003868"/>
    </source>
</evidence>
<evidence type="ECO:0000313" key="9">
    <source>
        <dbReference type="EMBL" id="WKD50069.1"/>
    </source>
</evidence>
<dbReference type="SUPFAM" id="SSF51735">
    <property type="entry name" value="NAD(P)-binding Rossmann-fold domains"/>
    <property type="match status" value="1"/>
</dbReference>
<comment type="catalytic activity">
    <reaction evidence="5">
        <text>L-glutamate + NADP(+) + H2O = 2-oxoglutarate + NH4(+) + NADPH + H(+)</text>
        <dbReference type="Rhea" id="RHEA:11612"/>
        <dbReference type="ChEBI" id="CHEBI:15377"/>
        <dbReference type="ChEBI" id="CHEBI:15378"/>
        <dbReference type="ChEBI" id="CHEBI:16810"/>
        <dbReference type="ChEBI" id="CHEBI:28938"/>
        <dbReference type="ChEBI" id="CHEBI:29985"/>
        <dbReference type="ChEBI" id="CHEBI:57783"/>
        <dbReference type="ChEBI" id="CHEBI:58349"/>
        <dbReference type="EC" id="1.4.1.4"/>
    </reaction>
</comment>
<dbReference type="InterPro" id="IPR006096">
    <property type="entry name" value="Glu/Leu/Phe/Val/Trp_DH_C"/>
</dbReference>
<dbReference type="CDD" id="cd05313">
    <property type="entry name" value="NAD_bind_2_Glu_DH"/>
    <property type="match status" value="1"/>
</dbReference>
<reference evidence="9 10" key="1">
    <citation type="submission" date="2022-05" db="EMBL/GenBank/DDBJ databases">
        <title>Microbulbifer sp. nov., isolated from sponge.</title>
        <authorList>
            <person name="Gao L."/>
        </authorList>
    </citation>
    <scope>NUCLEOTIDE SEQUENCE [LARGE SCALE GENOMIC DNA]</scope>
    <source>
        <strain evidence="9 10">MI-G</strain>
    </source>
</reference>
<dbReference type="RefSeq" id="WP_301416010.1">
    <property type="nucleotide sequence ID" value="NZ_CP098023.1"/>
</dbReference>
<dbReference type="InterPro" id="IPR006097">
    <property type="entry name" value="Glu/Leu/Phe/Val/Trp_DH_dimer"/>
</dbReference>
<evidence type="ECO:0000313" key="10">
    <source>
        <dbReference type="Proteomes" id="UP001321520"/>
    </source>
</evidence>
<protein>
    <recommendedName>
        <fullName evidence="6">Glutamate dehydrogenase</fullName>
    </recommendedName>
</protein>
<evidence type="ECO:0000256" key="6">
    <source>
        <dbReference type="PIRNR" id="PIRNR000185"/>
    </source>
</evidence>
<dbReference type="InterPro" id="IPR006095">
    <property type="entry name" value="Glu/Leu/Phe/Val/Trp_DH"/>
</dbReference>
<dbReference type="SUPFAM" id="SSF53223">
    <property type="entry name" value="Aminoacid dehydrogenase-like, N-terminal domain"/>
    <property type="match status" value="1"/>
</dbReference>
<dbReference type="InterPro" id="IPR036291">
    <property type="entry name" value="NAD(P)-bd_dom_sf"/>
</dbReference>
<dbReference type="Pfam" id="PF02812">
    <property type="entry name" value="ELFV_dehydrog_N"/>
    <property type="match status" value="1"/>
</dbReference>
<accession>A0ABY9EEW8</accession>
<evidence type="ECO:0000256" key="5">
    <source>
        <dbReference type="ARBA" id="ARBA00048584"/>
    </source>
</evidence>
<dbReference type="PRINTS" id="PR00082">
    <property type="entry name" value="GLFDHDRGNASE"/>
</dbReference>
<dbReference type="EMBL" id="CP098023">
    <property type="protein sequence ID" value="WKD50069.1"/>
    <property type="molecule type" value="Genomic_DNA"/>
</dbReference>
<feature type="domain" description="Glutamate/phenylalanine/leucine/valine/L-tryptophan dehydrogenase C-terminal" evidence="8">
    <location>
        <begin position="204"/>
        <end position="445"/>
    </location>
</feature>
<dbReference type="InterPro" id="IPR050724">
    <property type="entry name" value="Glu_Leu_Phe_Val_DH"/>
</dbReference>
<evidence type="ECO:0000256" key="4">
    <source>
        <dbReference type="ARBA" id="ARBA00023002"/>
    </source>
</evidence>
<dbReference type="InterPro" id="IPR033922">
    <property type="entry name" value="NAD_bind_Glu_DH"/>
</dbReference>
<comment type="subunit">
    <text evidence="3">Homohexamer.</text>
</comment>
<proteinExistence type="inferred from homology"/>
<name>A0ABY9EEW8_9GAMM</name>
<dbReference type="InterPro" id="IPR014362">
    <property type="entry name" value="Glu_DH"/>
</dbReference>
<dbReference type="PIRSF" id="PIRSF000185">
    <property type="entry name" value="Glu_DH"/>
    <property type="match status" value="1"/>
</dbReference>
<evidence type="ECO:0000256" key="3">
    <source>
        <dbReference type="ARBA" id="ARBA00011643"/>
    </source>
</evidence>
<dbReference type="SMART" id="SM00839">
    <property type="entry name" value="ELFV_dehydrog"/>
    <property type="match status" value="1"/>
</dbReference>
<dbReference type="Gene3D" id="3.40.50.10860">
    <property type="entry name" value="Leucine Dehydrogenase, chain A, domain 1"/>
    <property type="match status" value="1"/>
</dbReference>
<sequence length="447" mass="49748">MYSDLSLDHFMEGLRKRNPGEREFHQAVYEVAKSVIPFIKENPKYQQAGILQRMTEPDRTIIFRVVWEDDQGNYRINRGCRVQFNNAIGPYKGGLRFHPSVNLSILKFLGFEQTFKNSLTTLPMGAGKGGSDFNVKGKSDAEVMRFCQVFMTELSHHIGANTDVPAGDIGVGAREISYMFGQYKRLKREFTGVLTGKALEFGGSLIRTEATGYGNAYFMEEMLKHQDKSVEGKTCVVSGSGNVALYCAEKLNQLGGKVVTLSDSSGFIHDPDGIDEEKLAFLKQLKMVRRERIIEYAKKFSCEFYKGKRPWSIPCDLAFPCATQNEINLSDAKVLVSNGCKALSEGANMPTTIEAIQYLQQQKLLFGPGKAANAGGVAISGLEMSQNSLRLSWTVDELEKRLQNIMKNIHRQCVEFGDSDGYMNYVKGANIAGFKKVADAMLAYGVI</sequence>
<evidence type="ECO:0000256" key="2">
    <source>
        <dbReference type="ARBA" id="ARBA00006382"/>
    </source>
</evidence>
<dbReference type="Gene3D" id="3.40.50.720">
    <property type="entry name" value="NAD(P)-binding Rossmann-like Domain"/>
    <property type="match status" value="1"/>
</dbReference>
<keyword evidence="10" id="KW-1185">Reference proteome</keyword>
<dbReference type="InterPro" id="IPR046346">
    <property type="entry name" value="Aminoacid_DH-like_N_sf"/>
</dbReference>
<dbReference type="NCBIfam" id="NF006929">
    <property type="entry name" value="PRK09414.1"/>
    <property type="match status" value="1"/>
</dbReference>
<dbReference type="Proteomes" id="UP001321520">
    <property type="component" value="Chromosome"/>
</dbReference>